<dbReference type="GO" id="GO:0042597">
    <property type="term" value="C:periplasmic space"/>
    <property type="evidence" value="ECO:0007669"/>
    <property type="project" value="UniProtKB-ARBA"/>
</dbReference>
<dbReference type="InterPro" id="IPR030678">
    <property type="entry name" value="Peptide/Ni-bd"/>
</dbReference>
<evidence type="ECO:0000256" key="1">
    <source>
        <dbReference type="ARBA" id="ARBA00005695"/>
    </source>
</evidence>
<dbReference type="SUPFAM" id="SSF53850">
    <property type="entry name" value="Periplasmic binding protein-like II"/>
    <property type="match status" value="1"/>
</dbReference>
<evidence type="ECO:0000313" key="7">
    <source>
        <dbReference type="Proteomes" id="UP000287247"/>
    </source>
</evidence>
<dbReference type="EMBL" id="BDQK01000017">
    <property type="protein sequence ID" value="GBF82507.1"/>
    <property type="molecule type" value="Genomic_DNA"/>
</dbReference>
<protein>
    <submittedName>
        <fullName evidence="6">Extracellular solute-binding protein family 1</fullName>
    </submittedName>
</protein>
<dbReference type="GO" id="GO:1904680">
    <property type="term" value="F:peptide transmembrane transporter activity"/>
    <property type="evidence" value="ECO:0007669"/>
    <property type="project" value="TreeGrafter"/>
</dbReference>
<dbReference type="PANTHER" id="PTHR30290:SF9">
    <property type="entry name" value="OLIGOPEPTIDE-BINDING PROTEIN APPA"/>
    <property type="match status" value="1"/>
</dbReference>
<evidence type="ECO:0000256" key="4">
    <source>
        <dbReference type="SAM" id="SignalP"/>
    </source>
</evidence>
<dbReference type="OrthoDB" id="9796817at2"/>
<dbReference type="Gene3D" id="3.40.190.10">
    <property type="entry name" value="Periplasmic binding protein-like II"/>
    <property type="match status" value="1"/>
</dbReference>
<dbReference type="RefSeq" id="WP_124975821.1">
    <property type="nucleotide sequence ID" value="NZ_BDQK01000017.1"/>
</dbReference>
<evidence type="ECO:0000313" key="6">
    <source>
        <dbReference type="EMBL" id="GBF82507.1"/>
    </source>
</evidence>
<accession>A0A401IMN0</accession>
<dbReference type="PIRSF" id="PIRSF002741">
    <property type="entry name" value="MppA"/>
    <property type="match status" value="1"/>
</dbReference>
<dbReference type="GO" id="GO:0015833">
    <property type="term" value="P:peptide transport"/>
    <property type="evidence" value="ECO:0007669"/>
    <property type="project" value="TreeGrafter"/>
</dbReference>
<organism evidence="6 7">
    <name type="scientific">Aphanothece sacrum FPU1</name>
    <dbReference type="NCBI Taxonomy" id="1920663"/>
    <lineage>
        <taxon>Bacteria</taxon>
        <taxon>Bacillati</taxon>
        <taxon>Cyanobacteriota</taxon>
        <taxon>Cyanophyceae</taxon>
        <taxon>Oscillatoriophycideae</taxon>
        <taxon>Chroococcales</taxon>
        <taxon>Aphanothecaceae</taxon>
        <taxon>Aphanothece</taxon>
    </lineage>
</organism>
<feature type="chain" id="PRO_5019144523" evidence="4">
    <location>
        <begin position="22"/>
        <end position="575"/>
    </location>
</feature>
<dbReference type="Pfam" id="PF00496">
    <property type="entry name" value="SBP_bac_5"/>
    <property type="match status" value="1"/>
</dbReference>
<dbReference type="AlphaFoldDB" id="A0A401IMN0"/>
<evidence type="ECO:0000256" key="2">
    <source>
        <dbReference type="ARBA" id="ARBA00022448"/>
    </source>
</evidence>
<name>A0A401IMN0_APHSA</name>
<proteinExistence type="inferred from homology"/>
<dbReference type="PANTHER" id="PTHR30290">
    <property type="entry name" value="PERIPLASMIC BINDING COMPONENT OF ABC TRANSPORTER"/>
    <property type="match status" value="1"/>
</dbReference>
<comment type="similarity">
    <text evidence="1">Belongs to the bacterial solute-binding protein 5 family.</text>
</comment>
<feature type="domain" description="Solute-binding protein family 5" evidence="5">
    <location>
        <begin position="70"/>
        <end position="474"/>
    </location>
</feature>
<gene>
    <name evidence="6" type="ORF">AsFPU1_3937</name>
</gene>
<dbReference type="Proteomes" id="UP000287247">
    <property type="component" value="Unassembled WGS sequence"/>
</dbReference>
<dbReference type="FunFam" id="3.10.105.10:FF:000006">
    <property type="entry name" value="Peptide ABC transporter substrate-binding protein"/>
    <property type="match status" value="1"/>
</dbReference>
<comment type="caution">
    <text evidence="6">The sequence shown here is derived from an EMBL/GenBank/DDBJ whole genome shotgun (WGS) entry which is preliminary data.</text>
</comment>
<dbReference type="Gene3D" id="3.90.76.10">
    <property type="entry name" value="Dipeptide-binding Protein, Domain 1"/>
    <property type="match status" value="1"/>
</dbReference>
<reference evidence="7" key="1">
    <citation type="submission" date="2017-05" db="EMBL/GenBank/DDBJ databases">
        <title>Physiological properties and genetic analysis related to exopolysaccharide production of fresh-water unicellular cyanobacterium Aphanothece sacrum, Suizenji Nori, that has been cultured as a food source in Japan.</title>
        <authorList>
            <person name="Kanesaki Y."/>
            <person name="Yoshikawa S."/>
            <person name="Ohki K."/>
        </authorList>
    </citation>
    <scope>NUCLEOTIDE SEQUENCE [LARGE SCALE GENOMIC DNA]</scope>
    <source>
        <strain evidence="7">FPU1</strain>
    </source>
</reference>
<dbReference type="CDD" id="cd08500">
    <property type="entry name" value="PBP2_NikA_DppA_OppA_like_4"/>
    <property type="match status" value="1"/>
</dbReference>
<sequence length="575" mass="65549">MKRIFAIILIILCLFPLTACAQKANANQVVLAVLSDPKTFNAVLSQESPNIFGLTYEGLITENPITGIKEPALAESWDISDDKLTITFTLKERLKWSDGKPLTVDDVVFTYNDLYLNPKIPNNYRDSFRIGRQGTFPQIKKLDERRIEFKITEPFAPFLDNAGVPILPAHILRKNIEKKDKEGNPEFLTVWGTDTPVDKIIVNGPYKLKEYATSQRIIFEKNPYYWKKDEKGNQLPNIEQVIWTIVESPDTSLLQFRSGSLDSISITPDYFSLLKREEERGNFTVYNGGAAFGTNFMAFNLNQGKRDGKPLVDPIKSAWFNNLNFRKAIAYGMDRERMVNNIYRGLGQPQNTQISVQSPFYNKKIEGYHYNPEKAKELLLKEGFKYNKAGELLDAKGNKIRFSLITNAGNKIREAMGAQIKEDLRKLGIQIDFSPLAFNVLVDKLSDSLDWEAHILGFTGGNEPHAPNIWYIDGNLHMFNQKPQPGAKPLTGQVFADWEKQIEDLSVKGSQELELKKRKEIYDQTQTLVSEYLPFIYLVNGYSLAAVRNRFNGIQHSALGGTFWNIDEIYVKDNE</sequence>
<dbReference type="GO" id="GO:0043190">
    <property type="term" value="C:ATP-binding cassette (ABC) transporter complex"/>
    <property type="evidence" value="ECO:0007669"/>
    <property type="project" value="InterPro"/>
</dbReference>
<keyword evidence="7" id="KW-1185">Reference proteome</keyword>
<dbReference type="InterPro" id="IPR039424">
    <property type="entry name" value="SBP_5"/>
</dbReference>
<keyword evidence="2" id="KW-0813">Transport</keyword>
<dbReference type="FunFam" id="3.90.76.10:FF:000004">
    <property type="entry name" value="Peptide ABC transporter substrate-binding protein"/>
    <property type="match status" value="1"/>
</dbReference>
<keyword evidence="3 4" id="KW-0732">Signal</keyword>
<dbReference type="InterPro" id="IPR000914">
    <property type="entry name" value="SBP_5_dom"/>
</dbReference>
<feature type="signal peptide" evidence="4">
    <location>
        <begin position="1"/>
        <end position="21"/>
    </location>
</feature>
<evidence type="ECO:0000259" key="5">
    <source>
        <dbReference type="Pfam" id="PF00496"/>
    </source>
</evidence>
<dbReference type="Gene3D" id="3.10.105.10">
    <property type="entry name" value="Dipeptide-binding Protein, Domain 3"/>
    <property type="match status" value="1"/>
</dbReference>
<evidence type="ECO:0000256" key="3">
    <source>
        <dbReference type="ARBA" id="ARBA00022729"/>
    </source>
</evidence>